<dbReference type="InterPro" id="IPR050382">
    <property type="entry name" value="MFS_Na/Anion_cotransporter"/>
</dbReference>
<feature type="transmembrane region" description="Helical" evidence="26">
    <location>
        <begin position="190"/>
        <end position="209"/>
    </location>
</feature>
<feature type="transmembrane region" description="Helical" evidence="26">
    <location>
        <begin position="452"/>
        <end position="474"/>
    </location>
</feature>
<organism evidence="28 29">
    <name type="scientific">Hypsibius exemplaris</name>
    <name type="common">Freshwater tardigrade</name>
    <dbReference type="NCBI Taxonomy" id="2072580"/>
    <lineage>
        <taxon>Eukaryota</taxon>
        <taxon>Metazoa</taxon>
        <taxon>Ecdysozoa</taxon>
        <taxon>Tardigrada</taxon>
        <taxon>Eutardigrada</taxon>
        <taxon>Parachela</taxon>
        <taxon>Hypsibioidea</taxon>
        <taxon>Hypsibiidae</taxon>
        <taxon>Hypsibius</taxon>
    </lineage>
</organism>
<dbReference type="GO" id="GO:0046942">
    <property type="term" value="P:carboxylic acid transport"/>
    <property type="evidence" value="ECO:0007669"/>
    <property type="project" value="UniProtKB-ARBA"/>
</dbReference>
<evidence type="ECO:0000313" key="29">
    <source>
        <dbReference type="Proteomes" id="UP000192578"/>
    </source>
</evidence>
<feature type="transmembrane region" description="Helical" evidence="26">
    <location>
        <begin position="129"/>
        <end position="149"/>
    </location>
</feature>
<dbReference type="Gene3D" id="1.20.1250.20">
    <property type="entry name" value="MFS general substrate transporter like domains"/>
    <property type="match status" value="2"/>
</dbReference>
<evidence type="ECO:0000256" key="8">
    <source>
        <dbReference type="ARBA" id="ARBA00022847"/>
    </source>
</evidence>
<accession>A0A1W0WGY5</accession>
<dbReference type="Proteomes" id="UP000192578">
    <property type="component" value="Unassembled WGS sequence"/>
</dbReference>
<evidence type="ECO:0000313" key="28">
    <source>
        <dbReference type="EMBL" id="OQV14442.1"/>
    </source>
</evidence>
<evidence type="ECO:0000256" key="5">
    <source>
        <dbReference type="ARBA" id="ARBA00022448"/>
    </source>
</evidence>
<dbReference type="InterPro" id="IPR011701">
    <property type="entry name" value="MFS"/>
</dbReference>
<dbReference type="PANTHER" id="PTHR11662">
    <property type="entry name" value="SOLUTE CARRIER FAMILY 17"/>
    <property type="match status" value="1"/>
</dbReference>
<evidence type="ECO:0000256" key="12">
    <source>
        <dbReference type="ARBA" id="ARBA00023180"/>
    </source>
</evidence>
<dbReference type="FunFam" id="1.20.1250.20:FF:000067">
    <property type="entry name" value="sialin isoform X2"/>
    <property type="match status" value="1"/>
</dbReference>
<evidence type="ECO:0000256" key="7">
    <source>
        <dbReference type="ARBA" id="ARBA00022692"/>
    </source>
</evidence>
<evidence type="ECO:0000256" key="25">
    <source>
        <dbReference type="ARBA" id="ARBA00081925"/>
    </source>
</evidence>
<evidence type="ECO:0000256" key="24">
    <source>
        <dbReference type="ARBA" id="ARBA00081195"/>
    </source>
</evidence>
<evidence type="ECO:0000256" key="26">
    <source>
        <dbReference type="SAM" id="Phobius"/>
    </source>
</evidence>
<evidence type="ECO:0000256" key="6">
    <source>
        <dbReference type="ARBA" id="ARBA00022475"/>
    </source>
</evidence>
<dbReference type="GO" id="GO:0030672">
    <property type="term" value="C:synaptic vesicle membrane"/>
    <property type="evidence" value="ECO:0007669"/>
    <property type="project" value="UniProtKB-SubCell"/>
</dbReference>
<dbReference type="InterPro" id="IPR020846">
    <property type="entry name" value="MFS_dom"/>
</dbReference>
<keyword evidence="10" id="KW-0770">Synapse</keyword>
<feature type="transmembrane region" description="Helical" evidence="26">
    <location>
        <begin position="155"/>
        <end position="178"/>
    </location>
</feature>
<evidence type="ECO:0000256" key="3">
    <source>
        <dbReference type="ARBA" id="ARBA00004638"/>
    </source>
</evidence>
<dbReference type="Pfam" id="PF07690">
    <property type="entry name" value="MFS_1"/>
    <property type="match status" value="1"/>
</dbReference>
<evidence type="ECO:0000256" key="11">
    <source>
        <dbReference type="ARBA" id="ARBA00023136"/>
    </source>
</evidence>
<dbReference type="PROSITE" id="PS50850">
    <property type="entry name" value="MFS"/>
    <property type="match status" value="1"/>
</dbReference>
<comment type="catalytic activity">
    <reaction evidence="20">
        <text>D-glucuronate(out) + H(+)(out) = D-glucuronate(in) + H(+)(in)</text>
        <dbReference type="Rhea" id="RHEA:72591"/>
        <dbReference type="ChEBI" id="CHEBI:15378"/>
        <dbReference type="ChEBI" id="CHEBI:58720"/>
    </reaction>
    <physiologicalReaction direction="left-to-right" evidence="20">
        <dbReference type="Rhea" id="RHEA:72592"/>
    </physiologicalReaction>
</comment>
<comment type="catalytic activity">
    <reaction evidence="16">
        <text>L-aspartate(out) = L-aspartate(in)</text>
        <dbReference type="Rhea" id="RHEA:66332"/>
        <dbReference type="ChEBI" id="CHEBI:29991"/>
    </reaction>
    <physiologicalReaction direction="left-to-right" evidence="16">
        <dbReference type="Rhea" id="RHEA:66333"/>
    </physiologicalReaction>
</comment>
<evidence type="ECO:0000256" key="23">
    <source>
        <dbReference type="ARBA" id="ARBA00080244"/>
    </source>
</evidence>
<gene>
    <name evidence="28" type="ORF">BV898_11418</name>
</gene>
<dbReference type="PANTHER" id="PTHR11662:SF399">
    <property type="entry name" value="FI19708P1-RELATED"/>
    <property type="match status" value="1"/>
</dbReference>
<comment type="catalytic activity">
    <reaction evidence="18">
        <text>N-acetyl-L-aspartyl-L-glutamate(out) = N-acetyl-L-aspartyl-L-glutamate(in)</text>
        <dbReference type="Rhea" id="RHEA:72599"/>
        <dbReference type="ChEBI" id="CHEBI:76931"/>
    </reaction>
    <physiologicalReaction direction="left-to-right" evidence="18">
        <dbReference type="Rhea" id="RHEA:72600"/>
    </physiologicalReaction>
</comment>
<evidence type="ECO:0000256" key="2">
    <source>
        <dbReference type="ARBA" id="ARBA00004554"/>
    </source>
</evidence>
<keyword evidence="6" id="KW-1003">Cell membrane</keyword>
<feature type="domain" description="Major facilitator superfamily (MFS) profile" evidence="27">
    <location>
        <begin position="27"/>
        <end position="478"/>
    </location>
</feature>
<evidence type="ECO:0000256" key="15">
    <source>
        <dbReference type="ARBA" id="ARBA00050101"/>
    </source>
</evidence>
<dbReference type="GO" id="GO:0015293">
    <property type="term" value="F:symporter activity"/>
    <property type="evidence" value="ECO:0007669"/>
    <property type="project" value="UniProtKB-KW"/>
</dbReference>
<evidence type="ECO:0000256" key="9">
    <source>
        <dbReference type="ARBA" id="ARBA00022989"/>
    </source>
</evidence>
<dbReference type="GO" id="GO:0006820">
    <property type="term" value="P:monoatomic anion transport"/>
    <property type="evidence" value="ECO:0007669"/>
    <property type="project" value="TreeGrafter"/>
</dbReference>
<keyword evidence="7 26" id="KW-0812">Transmembrane</keyword>
<dbReference type="OrthoDB" id="2985014at2759"/>
<comment type="subcellular location">
    <subcellularLocation>
        <location evidence="2">Basolateral cell membrane</location>
        <topology evidence="2">Multi-pass membrane protein</topology>
    </subcellularLocation>
    <subcellularLocation>
        <location evidence="3">Cytoplasmic vesicle</location>
        <location evidence="3">Secretory vesicle membrane</location>
        <topology evidence="3">Multi-pass membrane protein</topology>
    </subcellularLocation>
    <subcellularLocation>
        <location evidence="1">Cytoplasmic vesicle</location>
        <location evidence="1">Secretory vesicle</location>
        <location evidence="1">Synaptic vesicle membrane</location>
    </subcellularLocation>
    <subcellularLocation>
        <location evidence="4">Lysosome membrane</location>
    </subcellularLocation>
</comment>
<evidence type="ECO:0000259" key="27">
    <source>
        <dbReference type="PROSITE" id="PS50850"/>
    </source>
</evidence>
<feature type="transmembrane region" description="Helical" evidence="26">
    <location>
        <begin position="366"/>
        <end position="395"/>
    </location>
</feature>
<keyword evidence="11 26" id="KW-0472">Membrane</keyword>
<evidence type="ECO:0000256" key="1">
    <source>
        <dbReference type="ARBA" id="ARBA00004432"/>
    </source>
</evidence>
<evidence type="ECO:0000256" key="14">
    <source>
        <dbReference type="ARBA" id="ARBA00023329"/>
    </source>
</evidence>
<evidence type="ECO:0000256" key="20">
    <source>
        <dbReference type="ARBA" id="ARBA00051612"/>
    </source>
</evidence>
<dbReference type="FunFam" id="1.20.1250.20:FF:000003">
    <property type="entry name" value="Solute carrier family 17 member 3"/>
    <property type="match status" value="1"/>
</dbReference>
<proteinExistence type="predicted"/>
<evidence type="ECO:0000256" key="22">
    <source>
        <dbReference type="ARBA" id="ARBA00069713"/>
    </source>
</evidence>
<evidence type="ECO:0000256" key="10">
    <source>
        <dbReference type="ARBA" id="ARBA00023018"/>
    </source>
</evidence>
<evidence type="ECO:0000256" key="16">
    <source>
        <dbReference type="ARBA" id="ARBA00050554"/>
    </source>
</evidence>
<keyword evidence="5" id="KW-0813">Transport</keyword>
<reference evidence="29" key="1">
    <citation type="submission" date="2017-01" db="EMBL/GenBank/DDBJ databases">
        <title>Comparative genomics of anhydrobiosis in the tardigrade Hypsibius dujardini.</title>
        <authorList>
            <person name="Yoshida Y."/>
            <person name="Koutsovoulos G."/>
            <person name="Laetsch D."/>
            <person name="Stevens L."/>
            <person name="Kumar S."/>
            <person name="Horikawa D."/>
            <person name="Ishino K."/>
            <person name="Komine S."/>
            <person name="Tomita M."/>
            <person name="Blaxter M."/>
            <person name="Arakawa K."/>
        </authorList>
    </citation>
    <scope>NUCLEOTIDE SEQUENCE [LARGE SCALE GENOMIC DNA]</scope>
    <source>
        <strain evidence="29">Z151</strain>
    </source>
</reference>
<comment type="caution">
    <text evidence="28">The sequence shown here is derived from an EMBL/GenBank/DDBJ whole genome shotgun (WGS) entry which is preliminary data.</text>
</comment>
<keyword evidence="14" id="KW-0968">Cytoplasmic vesicle</keyword>
<feature type="transmembrane region" description="Helical" evidence="26">
    <location>
        <begin position="415"/>
        <end position="440"/>
    </location>
</feature>
<comment type="catalytic activity">
    <reaction evidence="15">
        <text>2 nitrate(out) + H(+)(out) = 2 nitrate(in) + H(+)(in)</text>
        <dbReference type="Rhea" id="RHEA:71539"/>
        <dbReference type="ChEBI" id="CHEBI:15378"/>
        <dbReference type="ChEBI" id="CHEBI:17632"/>
    </reaction>
    <physiologicalReaction direction="left-to-right" evidence="15">
        <dbReference type="Rhea" id="RHEA:71540"/>
    </physiologicalReaction>
</comment>
<feature type="transmembrane region" description="Helical" evidence="26">
    <location>
        <begin position="102"/>
        <end position="122"/>
    </location>
</feature>
<feature type="transmembrane region" description="Helical" evidence="26">
    <location>
        <begin position="221"/>
        <end position="241"/>
    </location>
</feature>
<keyword evidence="12" id="KW-0325">Glycoprotein</keyword>
<protein>
    <recommendedName>
        <fullName evidence="22">Sialin</fullName>
    </recommendedName>
    <alternativeName>
        <fullName evidence="25">H(+)/nitrate cotransporter</fullName>
    </alternativeName>
    <alternativeName>
        <fullName evidence="23">H(+)/sialic acid cotransporter</fullName>
    </alternativeName>
    <alternativeName>
        <fullName evidence="24">Vesicular excitatory amino acid transporter</fullName>
    </alternativeName>
</protein>
<keyword evidence="9 26" id="KW-1133">Transmembrane helix</keyword>
<keyword evidence="8" id="KW-0769">Symport</keyword>
<evidence type="ECO:0000256" key="4">
    <source>
        <dbReference type="ARBA" id="ARBA00004656"/>
    </source>
</evidence>
<evidence type="ECO:0000256" key="21">
    <source>
        <dbReference type="ARBA" id="ARBA00056891"/>
    </source>
</evidence>
<dbReference type="InterPro" id="IPR036259">
    <property type="entry name" value="MFS_trans_sf"/>
</dbReference>
<comment type="function">
    <text evidence="21">Receptor for CM101, a polysaccharide produced by group B Streptococcus with antipathoangiogenic properties.</text>
</comment>
<feature type="transmembrane region" description="Helical" evidence="26">
    <location>
        <begin position="28"/>
        <end position="54"/>
    </location>
</feature>
<dbReference type="GO" id="GO:0005765">
    <property type="term" value="C:lysosomal membrane"/>
    <property type="evidence" value="ECO:0007669"/>
    <property type="project" value="UniProtKB-SubCell"/>
</dbReference>
<dbReference type="AlphaFoldDB" id="A0A1W0WGY5"/>
<sequence length="506" mass="55182">MTVLDPSATSQLSGGEPKTPWLSTRWTFCFLAFLGFFNAFSTRVTLSVAIVAMVNGTAAPSSHANSTSDDVCPVTDTSKSYESLNDPMVNGGFDWDASQQGLILGSFFYGYVCTQIFGGWAAQKYGAKYPFGWAILVSGALSLLIPVAANWRYQALITVRVLQGLFQGVIFPSMHTMMGQWAPPSERSRMVSIVYTGSEFGSITALGLSGVLAEHLGWESAFYFFGATSILWYVLWQFFAFDSPNNHPRITEAERLYIVNSIGTTDAADTSPFPWRRAVTSLPFWALCVAYFGHNWGFYTLLTNIPTYLSKILHFSLETNGFLSALPYVVSAIVMIVSGFFADLLTHRRVLSTTAVRRVFHFTGQLLPSIFLVALGYVGCDVPAAVALLTLAIGLDGLSMSGYQVNAVDLSPTHAGMLMGLSNTFGSIPGMLGPYVVGYLTNGPLGQTISQWRVVFFISAGIYMATATFFAVFVSGQLASWEKPKGKARTEEKEVDRMLVAESAIR</sequence>
<feature type="transmembrane region" description="Helical" evidence="26">
    <location>
        <begin position="322"/>
        <end position="345"/>
    </location>
</feature>
<dbReference type="EMBL" id="MTYJ01000105">
    <property type="protein sequence ID" value="OQV14442.1"/>
    <property type="molecule type" value="Genomic_DNA"/>
</dbReference>
<evidence type="ECO:0000256" key="18">
    <source>
        <dbReference type="ARBA" id="ARBA00051403"/>
    </source>
</evidence>
<keyword evidence="13" id="KW-0458">Lysosome</keyword>
<dbReference type="SUPFAM" id="SSF103473">
    <property type="entry name" value="MFS general substrate transporter"/>
    <property type="match status" value="1"/>
</dbReference>
<evidence type="ECO:0000256" key="19">
    <source>
        <dbReference type="ARBA" id="ARBA00051447"/>
    </source>
</evidence>
<comment type="catalytic activity">
    <reaction evidence="19">
        <text>L-glutamate(out) = L-glutamate(in)</text>
        <dbReference type="Rhea" id="RHEA:66336"/>
        <dbReference type="ChEBI" id="CHEBI:29985"/>
    </reaction>
    <physiologicalReaction direction="left-to-right" evidence="19">
        <dbReference type="Rhea" id="RHEA:66337"/>
    </physiologicalReaction>
</comment>
<dbReference type="CDD" id="cd17318">
    <property type="entry name" value="MFS_SLC17"/>
    <property type="match status" value="1"/>
</dbReference>
<name>A0A1W0WGY5_HYPEX</name>
<evidence type="ECO:0000256" key="13">
    <source>
        <dbReference type="ARBA" id="ARBA00023228"/>
    </source>
</evidence>
<feature type="transmembrane region" description="Helical" evidence="26">
    <location>
        <begin position="282"/>
        <end position="302"/>
    </location>
</feature>
<keyword evidence="29" id="KW-1185">Reference proteome</keyword>
<comment type="catalytic activity">
    <reaction evidence="17">
        <text>N-acetylneuraminate(in) + H(+)(in) = N-acetylneuraminate(out) + H(+)(out)</text>
        <dbReference type="Rhea" id="RHEA:28987"/>
        <dbReference type="ChEBI" id="CHEBI:15378"/>
        <dbReference type="ChEBI" id="CHEBI:35418"/>
    </reaction>
    <physiologicalReaction direction="right-to-left" evidence="17">
        <dbReference type="Rhea" id="RHEA:28989"/>
    </physiologicalReaction>
</comment>
<evidence type="ECO:0000256" key="17">
    <source>
        <dbReference type="ARBA" id="ARBA00050625"/>
    </source>
</evidence>
<dbReference type="GO" id="GO:0016323">
    <property type="term" value="C:basolateral plasma membrane"/>
    <property type="evidence" value="ECO:0007669"/>
    <property type="project" value="UniProtKB-SubCell"/>
</dbReference>